<feature type="transmembrane region" description="Helical" evidence="7">
    <location>
        <begin position="313"/>
        <end position="333"/>
    </location>
</feature>
<keyword evidence="10" id="KW-1185">Reference proteome</keyword>
<evidence type="ECO:0000256" key="2">
    <source>
        <dbReference type="ARBA" id="ARBA00022448"/>
    </source>
</evidence>
<feature type="transmembrane region" description="Helical" evidence="7">
    <location>
        <begin position="279"/>
        <end position="301"/>
    </location>
</feature>
<feature type="transmembrane region" description="Helical" evidence="7">
    <location>
        <begin position="406"/>
        <end position="430"/>
    </location>
</feature>
<dbReference type="InterPro" id="IPR036259">
    <property type="entry name" value="MFS_trans_sf"/>
</dbReference>
<sequence length="528" mass="53913">MRDSDSGSGKESEAAPPTHRGPLGVAVFGLLLGMFLAMLDGLIVGTALPTIVGELGGPGQLSWVVTAYLLAGAASTPIWGKAGDLYGRKGTFMAAIVLFLAGSALAGAAQSMNQLIAFRAVQGLGSGGLMVGALAIIGILVPPRRSGRVQSMIGVILPVAFIGGPLVGGFLTEQLSWRWTFYVNLPVGAVALLIVATTLRLRSERVKARIDYLGTGLLTVAILALSLVASWGGTRYAWDSPAVLALAAVGVAALAGFVRAERRAAEPVIPPRLFADRNFTAAQILSFLAGAVMLAVTNYLPQYTQFAQGSSPTASSMILLPLMFGMLAAQLTCGHLISRNGRYRAYPIIGGALTVAGVLLLLLLDADTPTALAGALTVPVGIGIGLLTQCAVLITTNSAPLRDMGAASGTVTLMRTIGGSLGIALLGAVYTSRTETGLAAEVGGEAAHRMTSAGSELTPALLRSLPEPVRDAYGQAATAGLHGLLVGALLLGLAVFAASWLVREVPLRAAAPAAEPEPAAVTAERAAV</sequence>
<proteinExistence type="predicted"/>
<gene>
    <name evidence="9" type="ORF">GCM10009544_48520</name>
</gene>
<protein>
    <submittedName>
        <fullName evidence="9">MDR family MFS transporter</fullName>
    </submittedName>
</protein>
<keyword evidence="5 7" id="KW-1133">Transmembrane helix</keyword>
<feature type="transmembrane region" description="Helical" evidence="7">
    <location>
        <begin position="211"/>
        <end position="232"/>
    </location>
</feature>
<evidence type="ECO:0000256" key="1">
    <source>
        <dbReference type="ARBA" id="ARBA00004651"/>
    </source>
</evidence>
<evidence type="ECO:0000256" key="6">
    <source>
        <dbReference type="ARBA" id="ARBA00023136"/>
    </source>
</evidence>
<name>A0ABP3KIX9_9ACTN</name>
<dbReference type="InterPro" id="IPR004638">
    <property type="entry name" value="EmrB-like"/>
</dbReference>
<evidence type="ECO:0000313" key="9">
    <source>
        <dbReference type="EMBL" id="GAA0480896.1"/>
    </source>
</evidence>
<dbReference type="PANTHER" id="PTHR23501:SF197">
    <property type="entry name" value="COMD"/>
    <property type="match status" value="1"/>
</dbReference>
<feature type="transmembrane region" description="Helical" evidence="7">
    <location>
        <begin position="177"/>
        <end position="199"/>
    </location>
</feature>
<dbReference type="Gene3D" id="1.20.1250.20">
    <property type="entry name" value="MFS general substrate transporter like domains"/>
    <property type="match status" value="1"/>
</dbReference>
<keyword evidence="3" id="KW-1003">Cell membrane</keyword>
<feature type="transmembrane region" description="Helical" evidence="7">
    <location>
        <begin position="370"/>
        <end position="394"/>
    </location>
</feature>
<evidence type="ECO:0000259" key="8">
    <source>
        <dbReference type="PROSITE" id="PS50850"/>
    </source>
</evidence>
<dbReference type="InterPro" id="IPR011701">
    <property type="entry name" value="MFS"/>
</dbReference>
<keyword evidence="6 7" id="KW-0472">Membrane</keyword>
<evidence type="ECO:0000256" key="5">
    <source>
        <dbReference type="ARBA" id="ARBA00022989"/>
    </source>
</evidence>
<feature type="transmembrane region" description="Helical" evidence="7">
    <location>
        <begin position="21"/>
        <end position="48"/>
    </location>
</feature>
<feature type="transmembrane region" description="Helical" evidence="7">
    <location>
        <begin position="153"/>
        <end position="171"/>
    </location>
</feature>
<keyword evidence="4 7" id="KW-0812">Transmembrane</keyword>
<evidence type="ECO:0000256" key="4">
    <source>
        <dbReference type="ARBA" id="ARBA00022692"/>
    </source>
</evidence>
<feature type="domain" description="Major facilitator superfamily (MFS) profile" evidence="8">
    <location>
        <begin position="26"/>
        <end position="506"/>
    </location>
</feature>
<dbReference type="Pfam" id="PF07690">
    <property type="entry name" value="MFS_1"/>
    <property type="match status" value="1"/>
</dbReference>
<feature type="transmembrane region" description="Helical" evidence="7">
    <location>
        <begin position="345"/>
        <end position="364"/>
    </location>
</feature>
<evidence type="ECO:0000313" key="10">
    <source>
        <dbReference type="Proteomes" id="UP001499895"/>
    </source>
</evidence>
<dbReference type="PANTHER" id="PTHR23501">
    <property type="entry name" value="MAJOR FACILITATOR SUPERFAMILY"/>
    <property type="match status" value="1"/>
</dbReference>
<dbReference type="CDD" id="cd17502">
    <property type="entry name" value="MFS_Azr1_MDR_like"/>
    <property type="match status" value="1"/>
</dbReference>
<feature type="transmembrane region" description="Helical" evidence="7">
    <location>
        <begin position="60"/>
        <end position="80"/>
    </location>
</feature>
<feature type="transmembrane region" description="Helical" evidence="7">
    <location>
        <begin position="238"/>
        <end position="258"/>
    </location>
</feature>
<dbReference type="NCBIfam" id="TIGR00711">
    <property type="entry name" value="efflux_EmrB"/>
    <property type="match status" value="1"/>
</dbReference>
<feature type="transmembrane region" description="Helical" evidence="7">
    <location>
        <begin position="92"/>
        <end position="110"/>
    </location>
</feature>
<evidence type="ECO:0000256" key="3">
    <source>
        <dbReference type="ARBA" id="ARBA00022475"/>
    </source>
</evidence>
<feature type="transmembrane region" description="Helical" evidence="7">
    <location>
        <begin position="116"/>
        <end position="141"/>
    </location>
</feature>
<dbReference type="Proteomes" id="UP001499895">
    <property type="component" value="Unassembled WGS sequence"/>
</dbReference>
<reference evidence="10" key="1">
    <citation type="journal article" date="2019" name="Int. J. Syst. Evol. Microbiol.">
        <title>The Global Catalogue of Microorganisms (GCM) 10K type strain sequencing project: providing services to taxonomists for standard genome sequencing and annotation.</title>
        <authorList>
            <consortium name="The Broad Institute Genomics Platform"/>
            <consortium name="The Broad Institute Genome Sequencing Center for Infectious Disease"/>
            <person name="Wu L."/>
            <person name="Ma J."/>
        </authorList>
    </citation>
    <scope>NUCLEOTIDE SEQUENCE [LARGE SCALE GENOMIC DNA]</scope>
    <source>
        <strain evidence="10">JCM 10649</strain>
    </source>
</reference>
<keyword evidence="2" id="KW-0813">Transport</keyword>
<dbReference type="EMBL" id="BAAAHB010000068">
    <property type="protein sequence ID" value="GAA0480896.1"/>
    <property type="molecule type" value="Genomic_DNA"/>
</dbReference>
<comment type="subcellular location">
    <subcellularLocation>
        <location evidence="1">Cell membrane</location>
        <topology evidence="1">Multi-pass membrane protein</topology>
    </subcellularLocation>
</comment>
<organism evidence="9 10">
    <name type="scientific">Streptomyces stramineus</name>
    <dbReference type="NCBI Taxonomy" id="173861"/>
    <lineage>
        <taxon>Bacteria</taxon>
        <taxon>Bacillati</taxon>
        <taxon>Actinomycetota</taxon>
        <taxon>Actinomycetes</taxon>
        <taxon>Kitasatosporales</taxon>
        <taxon>Streptomycetaceae</taxon>
        <taxon>Streptomyces</taxon>
    </lineage>
</organism>
<accession>A0ABP3KIX9</accession>
<feature type="transmembrane region" description="Helical" evidence="7">
    <location>
        <begin position="479"/>
        <end position="502"/>
    </location>
</feature>
<comment type="caution">
    <text evidence="9">The sequence shown here is derived from an EMBL/GenBank/DDBJ whole genome shotgun (WGS) entry which is preliminary data.</text>
</comment>
<dbReference type="RefSeq" id="WP_344094423.1">
    <property type="nucleotide sequence ID" value="NZ_BAAAHB010000068.1"/>
</dbReference>
<dbReference type="Gene3D" id="1.20.1720.10">
    <property type="entry name" value="Multidrug resistance protein D"/>
    <property type="match status" value="1"/>
</dbReference>
<dbReference type="SUPFAM" id="SSF103473">
    <property type="entry name" value="MFS general substrate transporter"/>
    <property type="match status" value="1"/>
</dbReference>
<dbReference type="InterPro" id="IPR020846">
    <property type="entry name" value="MFS_dom"/>
</dbReference>
<evidence type="ECO:0000256" key="7">
    <source>
        <dbReference type="SAM" id="Phobius"/>
    </source>
</evidence>
<dbReference type="PROSITE" id="PS50850">
    <property type="entry name" value="MFS"/>
    <property type="match status" value="1"/>
</dbReference>